<feature type="region of interest" description="Disordered" evidence="1">
    <location>
        <begin position="57"/>
        <end position="142"/>
    </location>
</feature>
<dbReference type="AlphaFoldDB" id="A0AAF0J6K9"/>
<feature type="compositionally biased region" description="Basic and acidic residues" evidence="1">
    <location>
        <begin position="106"/>
        <end position="117"/>
    </location>
</feature>
<feature type="compositionally biased region" description="Basic and acidic residues" evidence="1">
    <location>
        <begin position="61"/>
        <end position="73"/>
    </location>
</feature>
<proteinExistence type="predicted"/>
<name>A0AAF0J6K9_9BASI</name>
<feature type="region of interest" description="Disordered" evidence="1">
    <location>
        <begin position="1"/>
        <end position="31"/>
    </location>
</feature>
<protein>
    <submittedName>
        <fullName evidence="2">Uncharacterized protein</fullName>
    </submittedName>
</protein>
<evidence type="ECO:0000313" key="3">
    <source>
        <dbReference type="Proteomes" id="UP001219933"/>
    </source>
</evidence>
<evidence type="ECO:0000313" key="2">
    <source>
        <dbReference type="EMBL" id="WFD35338.1"/>
    </source>
</evidence>
<evidence type="ECO:0000256" key="1">
    <source>
        <dbReference type="SAM" id="MobiDB-lite"/>
    </source>
</evidence>
<accession>A0AAF0J6K9</accession>
<keyword evidence="3" id="KW-1185">Reference proteome</keyword>
<gene>
    <name evidence="2" type="ORF">MCUN1_002189</name>
</gene>
<sequence>MTLHKNSPAREKYAEAKAARKARPPKKFAEQGGLEHMLALSQRVVAKKEQHFERLIAQGKATRESVAQRDRERKARKAAARKGDDTPTRADIVAQLKERQRHKTRERKEARKQRAEPETVPILQKRKQGASAEQPKKRVTFG</sequence>
<organism evidence="2 3">
    <name type="scientific">Malassezia cuniculi</name>
    <dbReference type="NCBI Taxonomy" id="948313"/>
    <lineage>
        <taxon>Eukaryota</taxon>
        <taxon>Fungi</taxon>
        <taxon>Dikarya</taxon>
        <taxon>Basidiomycota</taxon>
        <taxon>Ustilaginomycotina</taxon>
        <taxon>Malasseziomycetes</taxon>
        <taxon>Malasseziales</taxon>
        <taxon>Malasseziaceae</taxon>
        <taxon>Malassezia</taxon>
    </lineage>
</organism>
<reference evidence="2" key="1">
    <citation type="submission" date="2023-03" db="EMBL/GenBank/DDBJ databases">
        <title>Mating type loci evolution in Malassezia.</title>
        <authorList>
            <person name="Coelho M.A."/>
        </authorList>
    </citation>
    <scope>NUCLEOTIDE SEQUENCE</scope>
    <source>
        <strain evidence="2">CBS 11721</strain>
    </source>
</reference>
<feature type="compositionally biased region" description="Basic and acidic residues" evidence="1">
    <location>
        <begin position="8"/>
        <end position="18"/>
    </location>
</feature>
<dbReference type="EMBL" id="CP119879">
    <property type="protein sequence ID" value="WFD35338.1"/>
    <property type="molecule type" value="Genomic_DNA"/>
</dbReference>
<dbReference type="Proteomes" id="UP001219933">
    <property type="component" value="Chromosome 3"/>
</dbReference>